<keyword evidence="2" id="KW-1185">Reference proteome</keyword>
<sequence length="133" mass="14619">MSEGTPRDAAGVDGARSCISDRISSDQIRVNTVNHTTLISTADMGRADLFHNIQNLQFNGTPHEVATHVTDPVDTCRGSIRLPPDYSEDDIASTLRRCNPTLTIEGARLLGNTETIQVIFQGKIIPFYVNYDD</sequence>
<evidence type="ECO:0000313" key="1">
    <source>
        <dbReference type="EMBL" id="KAH7970852.1"/>
    </source>
</evidence>
<organism evidence="1 2">
    <name type="scientific">Dermacentor silvarum</name>
    <name type="common">Tick</name>
    <dbReference type="NCBI Taxonomy" id="543639"/>
    <lineage>
        <taxon>Eukaryota</taxon>
        <taxon>Metazoa</taxon>
        <taxon>Ecdysozoa</taxon>
        <taxon>Arthropoda</taxon>
        <taxon>Chelicerata</taxon>
        <taxon>Arachnida</taxon>
        <taxon>Acari</taxon>
        <taxon>Parasitiformes</taxon>
        <taxon>Ixodida</taxon>
        <taxon>Ixodoidea</taxon>
        <taxon>Ixodidae</taxon>
        <taxon>Rhipicephalinae</taxon>
        <taxon>Dermacentor</taxon>
    </lineage>
</organism>
<protein>
    <submittedName>
        <fullName evidence="1">Uncharacterized protein</fullName>
    </submittedName>
</protein>
<accession>A0ACB8DJH4</accession>
<comment type="caution">
    <text evidence="1">The sequence shown here is derived from an EMBL/GenBank/DDBJ whole genome shotgun (WGS) entry which is preliminary data.</text>
</comment>
<dbReference type="EMBL" id="CM023480">
    <property type="protein sequence ID" value="KAH7970852.1"/>
    <property type="molecule type" value="Genomic_DNA"/>
</dbReference>
<proteinExistence type="predicted"/>
<name>A0ACB8DJH4_DERSI</name>
<gene>
    <name evidence="1" type="ORF">HPB49_016014</name>
</gene>
<evidence type="ECO:0000313" key="2">
    <source>
        <dbReference type="Proteomes" id="UP000821865"/>
    </source>
</evidence>
<dbReference type="Proteomes" id="UP000821865">
    <property type="component" value="Chromosome 11"/>
</dbReference>
<reference evidence="1" key="1">
    <citation type="submission" date="2020-05" db="EMBL/GenBank/DDBJ databases">
        <title>Large-scale comparative analyses of tick genomes elucidate their genetic diversity and vector capacities.</title>
        <authorList>
            <person name="Jia N."/>
            <person name="Wang J."/>
            <person name="Shi W."/>
            <person name="Du L."/>
            <person name="Sun Y."/>
            <person name="Zhan W."/>
            <person name="Jiang J."/>
            <person name="Wang Q."/>
            <person name="Zhang B."/>
            <person name="Ji P."/>
            <person name="Sakyi L.B."/>
            <person name="Cui X."/>
            <person name="Yuan T."/>
            <person name="Jiang B."/>
            <person name="Yang W."/>
            <person name="Lam T.T.-Y."/>
            <person name="Chang Q."/>
            <person name="Ding S."/>
            <person name="Wang X."/>
            <person name="Zhu J."/>
            <person name="Ruan X."/>
            <person name="Zhao L."/>
            <person name="Wei J."/>
            <person name="Que T."/>
            <person name="Du C."/>
            <person name="Cheng J."/>
            <person name="Dai P."/>
            <person name="Han X."/>
            <person name="Huang E."/>
            <person name="Gao Y."/>
            <person name="Liu J."/>
            <person name="Shao H."/>
            <person name="Ye R."/>
            <person name="Li L."/>
            <person name="Wei W."/>
            <person name="Wang X."/>
            <person name="Wang C."/>
            <person name="Yang T."/>
            <person name="Huo Q."/>
            <person name="Li W."/>
            <person name="Guo W."/>
            <person name="Chen H."/>
            <person name="Zhou L."/>
            <person name="Ni X."/>
            <person name="Tian J."/>
            <person name="Zhou Y."/>
            <person name="Sheng Y."/>
            <person name="Liu T."/>
            <person name="Pan Y."/>
            <person name="Xia L."/>
            <person name="Li J."/>
            <person name="Zhao F."/>
            <person name="Cao W."/>
        </authorList>
    </citation>
    <scope>NUCLEOTIDE SEQUENCE</scope>
    <source>
        <strain evidence="1">Dsil-2018</strain>
    </source>
</reference>